<dbReference type="EMBL" id="JAAWVO010023218">
    <property type="protein sequence ID" value="MBN3315681.1"/>
    <property type="molecule type" value="Genomic_DNA"/>
</dbReference>
<dbReference type="PANTHER" id="PTHR45640:SF7">
    <property type="entry name" value="HEAT SHOCK PROTEIN BETA-1"/>
    <property type="match status" value="1"/>
</dbReference>
<dbReference type="Pfam" id="PF00011">
    <property type="entry name" value="HSP20"/>
    <property type="match status" value="1"/>
</dbReference>
<feature type="compositionally biased region" description="Low complexity" evidence="3">
    <location>
        <begin position="299"/>
        <end position="309"/>
    </location>
</feature>
<dbReference type="GO" id="GO:0051082">
    <property type="term" value="F:unfolded protein binding"/>
    <property type="evidence" value="ECO:0007669"/>
    <property type="project" value="TreeGrafter"/>
</dbReference>
<organism evidence="5 6">
    <name type="scientific">Atractosteus spatula</name>
    <name type="common">Alligator gar</name>
    <name type="synonym">Lepisosteus spatula</name>
    <dbReference type="NCBI Taxonomy" id="7917"/>
    <lineage>
        <taxon>Eukaryota</taxon>
        <taxon>Metazoa</taxon>
        <taxon>Chordata</taxon>
        <taxon>Craniata</taxon>
        <taxon>Vertebrata</taxon>
        <taxon>Euteleostomi</taxon>
        <taxon>Actinopterygii</taxon>
        <taxon>Neopterygii</taxon>
        <taxon>Holostei</taxon>
        <taxon>Semionotiformes</taxon>
        <taxon>Lepisosteidae</taxon>
        <taxon>Atractosteus</taxon>
    </lineage>
</organism>
<protein>
    <submittedName>
        <fullName evidence="5">HSPB1 protein</fullName>
    </submittedName>
</protein>
<dbReference type="InterPro" id="IPR008978">
    <property type="entry name" value="HSP20-like_chaperone"/>
</dbReference>
<feature type="non-terminal residue" evidence="5">
    <location>
        <position position="1"/>
    </location>
</feature>
<dbReference type="GO" id="GO:0009408">
    <property type="term" value="P:response to heat"/>
    <property type="evidence" value="ECO:0007669"/>
    <property type="project" value="TreeGrafter"/>
</dbReference>
<evidence type="ECO:0000256" key="1">
    <source>
        <dbReference type="PROSITE-ProRule" id="PRU00285"/>
    </source>
</evidence>
<evidence type="ECO:0000259" key="4">
    <source>
        <dbReference type="PROSITE" id="PS01031"/>
    </source>
</evidence>
<dbReference type="GO" id="GO:0005737">
    <property type="term" value="C:cytoplasm"/>
    <property type="evidence" value="ECO:0007669"/>
    <property type="project" value="TreeGrafter"/>
</dbReference>
<dbReference type="InterPro" id="IPR002068">
    <property type="entry name" value="A-crystallin/Hsp20_dom"/>
</dbReference>
<dbReference type="PROSITE" id="PS01031">
    <property type="entry name" value="SHSP"/>
    <property type="match status" value="1"/>
</dbReference>
<accession>A0A8J7NMP9</accession>
<evidence type="ECO:0000256" key="3">
    <source>
        <dbReference type="SAM" id="MobiDB-lite"/>
    </source>
</evidence>
<keyword evidence="6" id="KW-1185">Reference proteome</keyword>
<gene>
    <name evidence="5" type="primary">Hspb1_0</name>
    <name evidence="5" type="ORF">GTO95_0008318</name>
</gene>
<feature type="compositionally biased region" description="Polar residues" evidence="3">
    <location>
        <begin position="245"/>
        <end position="260"/>
    </location>
</feature>
<comment type="similarity">
    <text evidence="1 2">Belongs to the small heat shock protein (HSP20) family.</text>
</comment>
<feature type="compositionally biased region" description="Basic and acidic residues" evidence="3">
    <location>
        <begin position="337"/>
        <end position="354"/>
    </location>
</feature>
<dbReference type="Gene3D" id="2.60.40.790">
    <property type="match status" value="1"/>
</dbReference>
<dbReference type="PRINTS" id="PR00299">
    <property type="entry name" value="ACRYSTALLIN"/>
</dbReference>
<name>A0A8J7NMP9_ATRSP</name>
<dbReference type="GO" id="GO:0043066">
    <property type="term" value="P:negative regulation of apoptotic process"/>
    <property type="evidence" value="ECO:0007669"/>
    <property type="project" value="TreeGrafter"/>
</dbReference>
<dbReference type="Proteomes" id="UP000736164">
    <property type="component" value="Unassembled WGS sequence"/>
</dbReference>
<dbReference type="AlphaFoldDB" id="A0A8J7NMP9"/>
<feature type="region of interest" description="Disordered" evidence="3">
    <location>
        <begin position="197"/>
        <end position="354"/>
    </location>
</feature>
<comment type="caution">
    <text evidence="5">The sequence shown here is derived from an EMBL/GenBank/DDBJ whole genome shotgun (WGS) entry which is preliminary data.</text>
</comment>
<evidence type="ECO:0000313" key="6">
    <source>
        <dbReference type="Proteomes" id="UP000736164"/>
    </source>
</evidence>
<dbReference type="GO" id="GO:0042026">
    <property type="term" value="P:protein refolding"/>
    <property type="evidence" value="ECO:0007669"/>
    <property type="project" value="TreeGrafter"/>
</dbReference>
<dbReference type="GO" id="GO:0005634">
    <property type="term" value="C:nucleus"/>
    <property type="evidence" value="ECO:0007669"/>
    <property type="project" value="TreeGrafter"/>
</dbReference>
<feature type="compositionally biased region" description="Basic and acidic residues" evidence="3">
    <location>
        <begin position="235"/>
        <end position="244"/>
    </location>
</feature>
<evidence type="ECO:0000313" key="5">
    <source>
        <dbReference type="EMBL" id="MBN3315681.1"/>
    </source>
</evidence>
<sequence length="354" mass="39727">MAEHSRRLPRPLSQRDLNWDPFRDWAQPSRIFDQDFGLPPFLEEGDLNWIDWARRRLSSSWPAYLRSPLFAPYSLYEQAASSPSLQRQLCGGVSEVRTGPDCWKISLDVNHFSPEEITIKTKEGYLEIAGKHEERQDEHGFVSRCFTRKYKIPSSVDPQNISSSLSPSGILSVEAPLPQQADGAPVEIVIPVQVERKKEAQKEEDEVEGEDRGHLQPTEETEAQHYVDTVPGARADLEHEHESALQENANQKPQPQSEQQVAPFGSEEGVPVPREQGARMDETTSEEPGVQTGLQQGATEEPVMETPATPEEPPIEGPQQDPVKPQDSLCSGQVVSEKQDTEQPEEAKERTQHS</sequence>
<dbReference type="InterPro" id="IPR001436">
    <property type="entry name" value="Alpha-crystallin/sHSP_animal"/>
</dbReference>
<dbReference type="PANTHER" id="PTHR45640">
    <property type="entry name" value="HEAT SHOCK PROTEIN HSP-12.2-RELATED"/>
    <property type="match status" value="1"/>
</dbReference>
<reference evidence="5" key="1">
    <citation type="journal article" date="2021" name="Cell">
        <title>Tracing the genetic footprints of vertebrate landing in non-teleost ray-finned fishes.</title>
        <authorList>
            <person name="Bi X."/>
            <person name="Wang K."/>
            <person name="Yang L."/>
            <person name="Pan H."/>
            <person name="Jiang H."/>
            <person name="Wei Q."/>
            <person name="Fang M."/>
            <person name="Yu H."/>
            <person name="Zhu C."/>
            <person name="Cai Y."/>
            <person name="He Y."/>
            <person name="Gan X."/>
            <person name="Zeng H."/>
            <person name="Yu D."/>
            <person name="Zhu Y."/>
            <person name="Jiang H."/>
            <person name="Qiu Q."/>
            <person name="Yang H."/>
            <person name="Zhang Y.E."/>
            <person name="Wang W."/>
            <person name="Zhu M."/>
            <person name="He S."/>
            <person name="Zhang G."/>
        </authorList>
    </citation>
    <scope>NUCLEOTIDE SEQUENCE</scope>
    <source>
        <strain evidence="5">Allg_001</strain>
    </source>
</reference>
<feature type="domain" description="SHSP" evidence="4">
    <location>
        <begin position="84"/>
        <end position="195"/>
    </location>
</feature>
<dbReference type="SUPFAM" id="SSF49764">
    <property type="entry name" value="HSP20-like chaperones"/>
    <property type="match status" value="1"/>
</dbReference>
<feature type="non-terminal residue" evidence="5">
    <location>
        <position position="354"/>
    </location>
</feature>
<proteinExistence type="inferred from homology"/>
<evidence type="ECO:0000256" key="2">
    <source>
        <dbReference type="RuleBase" id="RU003616"/>
    </source>
</evidence>